<evidence type="ECO:0000313" key="2">
    <source>
        <dbReference type="EMBL" id="MCD8739407.1"/>
    </source>
</evidence>
<feature type="transmembrane region" description="Helical" evidence="1">
    <location>
        <begin position="71"/>
        <end position="89"/>
    </location>
</feature>
<dbReference type="EMBL" id="JAJPWV010000001">
    <property type="protein sequence ID" value="MCD8739407.1"/>
    <property type="molecule type" value="Genomic_DNA"/>
</dbReference>
<feature type="transmembrane region" description="Helical" evidence="1">
    <location>
        <begin position="95"/>
        <end position="117"/>
    </location>
</feature>
<keyword evidence="1" id="KW-0812">Transmembrane</keyword>
<feature type="transmembrane region" description="Helical" evidence="1">
    <location>
        <begin position="39"/>
        <end position="59"/>
    </location>
</feature>
<keyword evidence="1" id="KW-1133">Transmembrane helix</keyword>
<evidence type="ECO:0000256" key="1">
    <source>
        <dbReference type="SAM" id="Phobius"/>
    </source>
</evidence>
<feature type="transmembrane region" description="Helical" evidence="1">
    <location>
        <begin position="12"/>
        <end position="33"/>
    </location>
</feature>
<sequence>MSRSKVKTLSLIAYLCIVLKGEMIGLPFLLWLPLSLFDFWNIDQLLSLLAIVALFIIITPKESRPAKRIRIDLLCFLLLTLPIIGRLIAVPLEVFNYLAFIIPVALFVILYLASLFLDPKDF</sequence>
<organism evidence="2 3">
    <name type="scientific">Mucilaginibacter roseus</name>
    <dbReference type="NCBI Taxonomy" id="1528868"/>
    <lineage>
        <taxon>Bacteria</taxon>
        <taxon>Pseudomonadati</taxon>
        <taxon>Bacteroidota</taxon>
        <taxon>Sphingobacteriia</taxon>
        <taxon>Sphingobacteriales</taxon>
        <taxon>Sphingobacteriaceae</taxon>
        <taxon>Mucilaginibacter</taxon>
    </lineage>
</organism>
<accession>A0ABS8TZI0</accession>
<keyword evidence="1" id="KW-0472">Membrane</keyword>
<keyword evidence="3" id="KW-1185">Reference proteome</keyword>
<gene>
    <name evidence="2" type="ORF">LT679_02230</name>
</gene>
<dbReference type="Proteomes" id="UP001199919">
    <property type="component" value="Unassembled WGS sequence"/>
</dbReference>
<name>A0ABS8TZI0_9SPHI</name>
<evidence type="ECO:0000313" key="3">
    <source>
        <dbReference type="Proteomes" id="UP001199919"/>
    </source>
</evidence>
<reference evidence="2 3" key="1">
    <citation type="submission" date="2021-12" db="EMBL/GenBank/DDBJ databases">
        <title>Mucilaginibacter roseus genome.</title>
        <authorList>
            <person name="Ferreira J.R."/>
            <person name="Newman J.D."/>
        </authorList>
    </citation>
    <scope>NUCLEOTIDE SEQUENCE [LARGE SCALE GENOMIC DNA]</scope>
    <source>
        <strain evidence="2 3">LMG 28454</strain>
    </source>
</reference>
<proteinExistence type="predicted"/>
<dbReference type="RefSeq" id="WP_232175285.1">
    <property type="nucleotide sequence ID" value="NZ_JAJPWV010000001.1"/>
</dbReference>
<protein>
    <submittedName>
        <fullName evidence="2">Uncharacterized protein</fullName>
    </submittedName>
</protein>
<comment type="caution">
    <text evidence="2">The sequence shown here is derived from an EMBL/GenBank/DDBJ whole genome shotgun (WGS) entry which is preliminary data.</text>
</comment>